<evidence type="ECO:0000313" key="1">
    <source>
        <dbReference type="EMBL" id="KAI4824587.1"/>
    </source>
</evidence>
<accession>A0ACB9XE95</accession>
<feature type="non-terminal residue" evidence="1">
    <location>
        <position position="1"/>
    </location>
</feature>
<organism evidence="1 2">
    <name type="scientific">Chaenocephalus aceratus</name>
    <name type="common">Blackfin icefish</name>
    <name type="synonym">Chaenichthys aceratus</name>
    <dbReference type="NCBI Taxonomy" id="36190"/>
    <lineage>
        <taxon>Eukaryota</taxon>
        <taxon>Metazoa</taxon>
        <taxon>Chordata</taxon>
        <taxon>Craniata</taxon>
        <taxon>Vertebrata</taxon>
        <taxon>Euteleostomi</taxon>
        <taxon>Actinopterygii</taxon>
        <taxon>Neopterygii</taxon>
        <taxon>Teleostei</taxon>
        <taxon>Neoteleostei</taxon>
        <taxon>Acanthomorphata</taxon>
        <taxon>Eupercaria</taxon>
        <taxon>Perciformes</taxon>
        <taxon>Notothenioidei</taxon>
        <taxon>Channichthyidae</taxon>
        <taxon>Chaenocephalus</taxon>
    </lineage>
</organism>
<dbReference type="EMBL" id="CM043791">
    <property type="protein sequence ID" value="KAI4824587.1"/>
    <property type="molecule type" value="Genomic_DNA"/>
</dbReference>
<keyword evidence="2" id="KW-1185">Reference proteome</keyword>
<comment type="caution">
    <text evidence="1">The sequence shown here is derived from an EMBL/GenBank/DDBJ whole genome shotgun (WGS) entry which is preliminary data.</text>
</comment>
<dbReference type="Proteomes" id="UP001057452">
    <property type="component" value="Chromosome 7"/>
</dbReference>
<name>A0ACB9XE95_CHAAC</name>
<reference evidence="1" key="1">
    <citation type="submission" date="2022-05" db="EMBL/GenBank/DDBJ databases">
        <title>Chromosome-level genome of Chaenocephalus aceratus.</title>
        <authorList>
            <person name="Park H."/>
        </authorList>
    </citation>
    <scope>NUCLEOTIDE SEQUENCE</scope>
    <source>
        <strain evidence="1">KU_202001</strain>
    </source>
</reference>
<protein>
    <submittedName>
        <fullName evidence="1">Uncharacterized protein</fullName>
    </submittedName>
</protein>
<sequence>VTVFVSKNNSLTIWQQCLYGCYVHSSIIPTFHRRCYWLLQHTQVNTHNTEEFTDFVLSCYCGASAKNNWPVTSLSLTLLRRSPTCLTVSEPSVPDSLCTIGCVHMRFAGSSLSTAEQQGDWSSQSGIRERCRFRAAQVMCDDGAELSGPDSHQIRPDYARLPNEYFTEINHG</sequence>
<evidence type="ECO:0000313" key="2">
    <source>
        <dbReference type="Proteomes" id="UP001057452"/>
    </source>
</evidence>
<gene>
    <name evidence="1" type="ORF">KUCAC02_013087</name>
</gene>
<proteinExistence type="predicted"/>